<organism evidence="3 4">
    <name type="scientific">Armillaria tabescens</name>
    <name type="common">Ringless honey mushroom</name>
    <name type="synonym">Agaricus tabescens</name>
    <dbReference type="NCBI Taxonomy" id="1929756"/>
    <lineage>
        <taxon>Eukaryota</taxon>
        <taxon>Fungi</taxon>
        <taxon>Dikarya</taxon>
        <taxon>Basidiomycota</taxon>
        <taxon>Agaricomycotina</taxon>
        <taxon>Agaricomycetes</taxon>
        <taxon>Agaricomycetidae</taxon>
        <taxon>Agaricales</taxon>
        <taxon>Marasmiineae</taxon>
        <taxon>Physalacriaceae</taxon>
        <taxon>Desarmillaria</taxon>
    </lineage>
</organism>
<reference evidence="3" key="1">
    <citation type="submission" date="2023-06" db="EMBL/GenBank/DDBJ databases">
        <authorList>
            <consortium name="Lawrence Berkeley National Laboratory"/>
            <person name="Ahrendt S."/>
            <person name="Sahu N."/>
            <person name="Indic B."/>
            <person name="Wong-Bajracharya J."/>
            <person name="Merenyi Z."/>
            <person name="Ke H.-M."/>
            <person name="Monk M."/>
            <person name="Kocsube S."/>
            <person name="Drula E."/>
            <person name="Lipzen A."/>
            <person name="Balint B."/>
            <person name="Henrissat B."/>
            <person name="Andreopoulos B."/>
            <person name="Martin F.M."/>
            <person name="Harder C.B."/>
            <person name="Rigling D."/>
            <person name="Ford K.L."/>
            <person name="Foster G.D."/>
            <person name="Pangilinan J."/>
            <person name="Papanicolaou A."/>
            <person name="Barry K."/>
            <person name="LaButti K."/>
            <person name="Viragh M."/>
            <person name="Koriabine M."/>
            <person name="Yan M."/>
            <person name="Riley R."/>
            <person name="Champramary S."/>
            <person name="Plett K.L."/>
            <person name="Tsai I.J."/>
            <person name="Slot J."/>
            <person name="Sipos G."/>
            <person name="Plett J."/>
            <person name="Nagy L.G."/>
            <person name="Grigoriev I.V."/>
        </authorList>
    </citation>
    <scope>NUCLEOTIDE SEQUENCE</scope>
    <source>
        <strain evidence="3">CCBAS 213</strain>
    </source>
</reference>
<dbReference type="EMBL" id="JAUEPS010000045">
    <property type="protein sequence ID" value="KAK0446946.1"/>
    <property type="molecule type" value="Genomic_DNA"/>
</dbReference>
<feature type="transmembrane region" description="Helical" evidence="2">
    <location>
        <begin position="35"/>
        <end position="59"/>
    </location>
</feature>
<keyword evidence="2" id="KW-0812">Transmembrane</keyword>
<dbReference type="AlphaFoldDB" id="A0AA39JQ94"/>
<keyword evidence="4" id="KW-1185">Reference proteome</keyword>
<gene>
    <name evidence="3" type="ORF">EV420DRAFT_1569083</name>
</gene>
<accession>A0AA39JQ94</accession>
<proteinExistence type="predicted"/>
<keyword evidence="2" id="KW-1133">Transmembrane helix</keyword>
<dbReference type="Proteomes" id="UP001175211">
    <property type="component" value="Unassembled WGS sequence"/>
</dbReference>
<name>A0AA39JQ94_ARMTA</name>
<keyword evidence="2" id="KW-0472">Membrane</keyword>
<evidence type="ECO:0000313" key="3">
    <source>
        <dbReference type="EMBL" id="KAK0446946.1"/>
    </source>
</evidence>
<dbReference type="GeneID" id="85357753"/>
<sequence>MSTNVDPVSRAIVTYYSAFGPIENMSPRALYLANIVNWAVLYSSFILATLLWCTIFIVYRILRVTGIAGMRVYHRVVEMLVESASLYSTVLIVLLVFEVHNEGVAGSYVEELAIAARGIIPTILVGRIAAGHARPDDSWSENTTASSLQFKSHSDLQSDSSETSAGSLFDTSPHIIPDIENGLEDRTQI</sequence>
<feature type="compositionally biased region" description="Polar residues" evidence="1">
    <location>
        <begin position="151"/>
        <end position="170"/>
    </location>
</feature>
<dbReference type="RefSeq" id="XP_060325971.1">
    <property type="nucleotide sequence ID" value="XM_060474205.1"/>
</dbReference>
<comment type="caution">
    <text evidence="3">The sequence shown here is derived from an EMBL/GenBank/DDBJ whole genome shotgun (WGS) entry which is preliminary data.</text>
</comment>
<evidence type="ECO:0000313" key="4">
    <source>
        <dbReference type="Proteomes" id="UP001175211"/>
    </source>
</evidence>
<protein>
    <submittedName>
        <fullName evidence="3">Uncharacterized protein</fullName>
    </submittedName>
</protein>
<evidence type="ECO:0000256" key="1">
    <source>
        <dbReference type="SAM" id="MobiDB-lite"/>
    </source>
</evidence>
<evidence type="ECO:0000256" key="2">
    <source>
        <dbReference type="SAM" id="Phobius"/>
    </source>
</evidence>
<feature type="region of interest" description="Disordered" evidence="1">
    <location>
        <begin position="151"/>
        <end position="189"/>
    </location>
</feature>